<evidence type="ECO:0000313" key="4">
    <source>
        <dbReference type="EMBL" id="SNY54954.1"/>
    </source>
</evidence>
<dbReference type="InterPro" id="IPR029044">
    <property type="entry name" value="Nucleotide-diphossugar_trans"/>
</dbReference>
<evidence type="ECO:0000313" key="5">
    <source>
        <dbReference type="Proteomes" id="UP000231655"/>
    </source>
</evidence>
<dbReference type="SUPFAM" id="SSF53335">
    <property type="entry name" value="S-adenosyl-L-methionine-dependent methyltransferases"/>
    <property type="match status" value="1"/>
</dbReference>
<keyword evidence="6" id="KW-1185">Reference proteome</keyword>
<dbReference type="EMBL" id="PGTD01000015">
    <property type="protein sequence ID" value="PJE29654.1"/>
    <property type="molecule type" value="Genomic_DNA"/>
</dbReference>
<dbReference type="OrthoDB" id="5291101at2"/>
<protein>
    <submittedName>
        <fullName evidence="4">Methyltransferase, FkbM family</fullName>
    </submittedName>
</protein>
<dbReference type="Proteomes" id="UP000231702">
    <property type="component" value="Unassembled WGS sequence"/>
</dbReference>
<evidence type="ECO:0000259" key="2">
    <source>
        <dbReference type="Pfam" id="PF00535"/>
    </source>
</evidence>
<sequence length="575" mass="64173">MSSAPSVFRAFGRSVALETTGDAFLRDDSHWRLREIYEPALARWRLPKTGHAVDLGAGFGAFALPFALAWPGWRVTCLEPDPKAFEALERNIAEHGLGARIEAQQIAIVPGARGKAPLIRSRKRPAFLSADVAHWQGGGLAEPLPAKPPEWLVDLSADLLKLTAPGHEAAILEAFAEQLPPFLLGESWAEPPPSRLLGTRQTSVYLPFAGSPWRLRRDPGEAHAGLDVVVAMYNSQETIEDCLGSLLQDAPPDQHIWVVNDGSTDDSPARVLDRFGDLPGLTLLDKPNGGCASARNWGRMHSGAAHIAFVDADDAVEPGFYAGLLELARYSGQGAVQGGFRPFRDTPEGRRHERSPDAFDHLPRRQFGAVEVFDLPWPEVVTGQPTIWRRIYRRDMLDARNIWFPEHIRAFDDQIFQILTGYHAGLIPARDGLHYLYRQHAGQDIRQGDERAFYSLEMYRMVLRRAVQEGWSDFGPVATSFFSTLKWSHDGLREDLRADFLRGAAELWTYMRHVWGPGIESAARPQLLPESFAREAARLDKRLHALGDGYVFAFLDGPSLHVDMLRADRAIRERA</sequence>
<name>A0A285J3V6_9RHOB</name>
<dbReference type="InterPro" id="IPR050834">
    <property type="entry name" value="Glycosyltransf_2"/>
</dbReference>
<keyword evidence="4" id="KW-0489">Methyltransferase</keyword>
<accession>A0A285J3V6</accession>
<dbReference type="SUPFAM" id="SSF53448">
    <property type="entry name" value="Nucleotide-diphospho-sugar transferases"/>
    <property type="match status" value="1"/>
</dbReference>
<dbReference type="EMBL" id="OBEA01000005">
    <property type="protein sequence ID" value="SNY54954.1"/>
    <property type="molecule type" value="Genomic_DNA"/>
</dbReference>
<dbReference type="Proteomes" id="UP000231655">
    <property type="component" value="Unassembled WGS sequence"/>
</dbReference>
<proteinExistence type="predicted"/>
<dbReference type="Gene3D" id="3.40.50.150">
    <property type="entry name" value="Vaccinia Virus protein VP39"/>
    <property type="match status" value="1"/>
</dbReference>
<dbReference type="CDD" id="cd02440">
    <property type="entry name" value="AdoMet_MTases"/>
    <property type="match status" value="1"/>
</dbReference>
<dbReference type="PANTHER" id="PTHR43685">
    <property type="entry name" value="GLYCOSYLTRANSFERASE"/>
    <property type="match status" value="1"/>
</dbReference>
<dbReference type="GO" id="GO:0008168">
    <property type="term" value="F:methyltransferase activity"/>
    <property type="evidence" value="ECO:0007669"/>
    <property type="project" value="UniProtKB-KW"/>
</dbReference>
<feature type="domain" description="Glycosyltransferase 2-like" evidence="2">
    <location>
        <begin position="228"/>
        <end position="355"/>
    </location>
</feature>
<evidence type="ECO:0000313" key="6">
    <source>
        <dbReference type="Proteomes" id="UP000231702"/>
    </source>
</evidence>
<evidence type="ECO:0000313" key="3">
    <source>
        <dbReference type="EMBL" id="PJE29654.1"/>
    </source>
</evidence>
<feature type="region of interest" description="Disordered" evidence="1">
    <location>
        <begin position="338"/>
        <end position="357"/>
    </location>
</feature>
<dbReference type="InterPro" id="IPR029063">
    <property type="entry name" value="SAM-dependent_MTases_sf"/>
</dbReference>
<dbReference type="PANTHER" id="PTHR43685:SF2">
    <property type="entry name" value="GLYCOSYLTRANSFERASE 2-LIKE DOMAIN-CONTAINING PROTEIN"/>
    <property type="match status" value="1"/>
</dbReference>
<feature type="compositionally biased region" description="Basic and acidic residues" evidence="1">
    <location>
        <begin position="342"/>
        <end position="357"/>
    </location>
</feature>
<gene>
    <name evidence="3" type="ORF">CVM39_07030</name>
    <name evidence="4" type="ORF">SAMN06297129_2956</name>
</gene>
<keyword evidence="4" id="KW-0808">Transferase</keyword>
<dbReference type="CDD" id="cd00761">
    <property type="entry name" value="Glyco_tranf_GTA_type"/>
    <property type="match status" value="1"/>
</dbReference>
<dbReference type="InterPro" id="IPR001173">
    <property type="entry name" value="Glyco_trans_2-like"/>
</dbReference>
<reference evidence="4 5" key="1">
    <citation type="submission" date="2017-09" db="EMBL/GenBank/DDBJ databases">
        <authorList>
            <person name="Ehlers B."/>
            <person name="Leendertz F.H."/>
        </authorList>
    </citation>
    <scope>NUCLEOTIDE SEQUENCE [LARGE SCALE GENOMIC DNA]</scope>
    <source>
        <strain evidence="4 5">CGMCC 1.12662</strain>
    </source>
</reference>
<dbReference type="AlphaFoldDB" id="A0A285J3V6"/>
<dbReference type="GO" id="GO:0032259">
    <property type="term" value="P:methylation"/>
    <property type="evidence" value="ECO:0007669"/>
    <property type="project" value="UniProtKB-KW"/>
</dbReference>
<organism evidence="4 5">
    <name type="scientific">Pseudooceanicola antarcticus</name>
    <dbReference type="NCBI Taxonomy" id="1247613"/>
    <lineage>
        <taxon>Bacteria</taxon>
        <taxon>Pseudomonadati</taxon>
        <taxon>Pseudomonadota</taxon>
        <taxon>Alphaproteobacteria</taxon>
        <taxon>Rhodobacterales</taxon>
        <taxon>Paracoccaceae</taxon>
        <taxon>Pseudooceanicola</taxon>
    </lineage>
</organism>
<dbReference type="Gene3D" id="3.90.550.10">
    <property type="entry name" value="Spore Coat Polysaccharide Biosynthesis Protein SpsA, Chain A"/>
    <property type="match status" value="1"/>
</dbReference>
<evidence type="ECO:0000256" key="1">
    <source>
        <dbReference type="SAM" id="MobiDB-lite"/>
    </source>
</evidence>
<reference evidence="3 6" key="2">
    <citation type="journal article" date="2018" name="Int. J. Syst. Evol. Microbiol.">
        <title>Pseudooceanicola lipolyticus sp. nov., a marine alphaproteobacterium, reclassification of Oceanicola flagellatus as Pseudooceanicola flagellatus comb. nov. and emended description of the genus Pseudooceanicola.</title>
        <authorList>
            <person name="Huang M.-M."/>
            <person name="Guo L.-L."/>
            <person name="Wu Y.-H."/>
            <person name="Lai Q.-L."/>
            <person name="Shao Z.-Z."/>
            <person name="Wang C.-S."/>
            <person name="Wu M."/>
            <person name="Xu X.-W."/>
        </authorList>
    </citation>
    <scope>NUCLEOTIDE SEQUENCE [LARGE SCALE GENOMIC DNA]</scope>
    <source>
        <strain evidence="3 6">Ar-45</strain>
    </source>
</reference>
<dbReference type="Pfam" id="PF00535">
    <property type="entry name" value="Glycos_transf_2"/>
    <property type="match status" value="1"/>
</dbReference>